<dbReference type="PANTHER" id="PTHR21197">
    <property type="entry name" value="UDP-GALACTOPYRANOSE MUTASE"/>
    <property type="match status" value="1"/>
</dbReference>
<dbReference type="GO" id="GO:0005829">
    <property type="term" value="C:cytosol"/>
    <property type="evidence" value="ECO:0007669"/>
    <property type="project" value="TreeGrafter"/>
</dbReference>
<dbReference type="Pfam" id="PF01593">
    <property type="entry name" value="Amino_oxidase"/>
    <property type="match status" value="1"/>
</dbReference>
<sequence length="501" mass="58154">MSINKIIIIGAGPAGLTAAYGLLKNNKNIKVEIYEETNVIGGISQTVNNNGNRMDIGGHRFFSKSDKVMNFWLNIMPEESKDLNPENTDRVMLVRNRLSRIFFLKKLFNYPVTLSKDLIFNLGLIRCSKIGFSYINSSIFPYKKVDSLEKFYINRFGRELYNLFFRDYTEKVWGVKPSQLSPDWGAQRVKGLSVWKTIINALKPKKKSNDIKQKGVETSLIEKFLYPKYGPGQLWETVAKEIENMGGKIHFNKKIDKIRIENNKVISITSNDNETIDNIDYLISTMPVKDLIHSISSMSAVPEDVIDIASKLQYRDFITVGLLLKDISLHNKDGVVKDNWIYIQEPYVKVARLQLFNNWSPYMVSDRNLYYVGMEYMCFENDELWSMSDDEFIKFAICEMKSLKLIKDEDIVSSNIVRIKKAYPSYTGVYNEFSKIREYTEKIDNLFLIGRNGMHRYNNMDHSMLTAMEAVNCIINNSMDKSNIWDINTEEEYHEIKTDDK</sequence>
<dbReference type="Proteomes" id="UP000043763">
    <property type="component" value="Unassembled WGS sequence"/>
</dbReference>
<dbReference type="AlphaFoldDB" id="A0A0G4KA23"/>
<dbReference type="NCBIfam" id="NF005546">
    <property type="entry name" value="PRK07208.1-2"/>
    <property type="match status" value="1"/>
</dbReference>
<dbReference type="Gene3D" id="3.50.50.60">
    <property type="entry name" value="FAD/NAD(P)-binding domain"/>
    <property type="match status" value="1"/>
</dbReference>
<evidence type="ECO:0000313" key="3">
    <source>
        <dbReference type="Proteomes" id="UP000043763"/>
    </source>
</evidence>
<gene>
    <name evidence="2" type="ORF">BRSU_2478</name>
</gene>
<protein>
    <recommendedName>
        <fullName evidence="1">Amine oxidase domain-containing protein</fullName>
    </recommendedName>
</protein>
<dbReference type="InterPro" id="IPR036188">
    <property type="entry name" value="FAD/NAD-bd_sf"/>
</dbReference>
<evidence type="ECO:0000259" key="1">
    <source>
        <dbReference type="Pfam" id="PF01593"/>
    </source>
</evidence>
<dbReference type="GO" id="GO:0050660">
    <property type="term" value="F:flavin adenine dinucleotide binding"/>
    <property type="evidence" value="ECO:0007669"/>
    <property type="project" value="TreeGrafter"/>
</dbReference>
<keyword evidence="3" id="KW-1185">Reference proteome</keyword>
<dbReference type="NCBIfam" id="NF005548">
    <property type="entry name" value="PRK07208.1-4"/>
    <property type="match status" value="1"/>
</dbReference>
<name>A0A0G4KA23_9SPIR</name>
<feature type="domain" description="Amine oxidase" evidence="1">
    <location>
        <begin position="14"/>
        <end position="474"/>
    </location>
</feature>
<proteinExistence type="predicted"/>
<reference evidence="3" key="1">
    <citation type="submission" date="2015-04" db="EMBL/GenBank/DDBJ databases">
        <authorList>
            <person name="Mushtaq Mamoona"/>
        </authorList>
    </citation>
    <scope>NUCLEOTIDE SEQUENCE [LARGE SCALE GENOMIC DNA]</scope>
    <source>
        <strain evidence="3">AN4859/03</strain>
    </source>
</reference>
<dbReference type="GO" id="GO:0008767">
    <property type="term" value="F:UDP-galactopyranose mutase activity"/>
    <property type="evidence" value="ECO:0007669"/>
    <property type="project" value="TreeGrafter"/>
</dbReference>
<dbReference type="GO" id="GO:0016491">
    <property type="term" value="F:oxidoreductase activity"/>
    <property type="evidence" value="ECO:0007669"/>
    <property type="project" value="InterPro"/>
</dbReference>
<dbReference type="SUPFAM" id="SSF51905">
    <property type="entry name" value="FAD/NAD(P)-binding domain"/>
    <property type="match status" value="1"/>
</dbReference>
<dbReference type="OrthoDB" id="9814556at2"/>
<organism evidence="2 3">
    <name type="scientific">Brachyspira suanatina</name>
    <dbReference type="NCBI Taxonomy" id="381802"/>
    <lineage>
        <taxon>Bacteria</taxon>
        <taxon>Pseudomonadati</taxon>
        <taxon>Spirochaetota</taxon>
        <taxon>Spirochaetia</taxon>
        <taxon>Brachyspirales</taxon>
        <taxon>Brachyspiraceae</taxon>
        <taxon>Brachyspira</taxon>
    </lineage>
</organism>
<dbReference type="InterPro" id="IPR002937">
    <property type="entry name" value="Amino_oxidase"/>
</dbReference>
<dbReference type="EMBL" id="CVLB01000003">
    <property type="protein sequence ID" value="CRF35170.1"/>
    <property type="molecule type" value="Genomic_DNA"/>
</dbReference>
<dbReference type="PRINTS" id="PR00419">
    <property type="entry name" value="ADXRDTASE"/>
</dbReference>
<dbReference type="PANTHER" id="PTHR21197:SF0">
    <property type="entry name" value="UDP-GALACTOPYRANOSE MUTASE"/>
    <property type="match status" value="1"/>
</dbReference>
<accession>A0A0G4KA23</accession>
<dbReference type="RefSeq" id="WP_048595817.1">
    <property type="nucleotide sequence ID" value="NZ_CVLB01000003.1"/>
</dbReference>
<evidence type="ECO:0000313" key="2">
    <source>
        <dbReference type="EMBL" id="CRF35170.1"/>
    </source>
</evidence>